<dbReference type="PROSITE" id="PS00409">
    <property type="entry name" value="PROKAR_NTER_METHYL"/>
    <property type="match status" value="1"/>
</dbReference>
<evidence type="ECO:0000313" key="7">
    <source>
        <dbReference type="EMBL" id="MEP1058445.1"/>
    </source>
</evidence>
<dbReference type="InterPro" id="IPR000983">
    <property type="entry name" value="Bac_GSPG_pilin"/>
</dbReference>
<sequence length="186" mass="19331">MKSEFKAKFLSHLIQKKEAQGFTLIELLVVIIIIGILSAIALPSFLNQANKAKQSEAKTYVGSMNRAQQAYYLEKNAFAANGNFGELGLGVATQTTNYIYKINGGGINTTQVTNFADTVVATAPLKTYIGGVNVGSITATSEATTLAVLCEGKSAMSNGGTQGSGGVVTFSATAAPTCTGTHVPLQ</sequence>
<keyword evidence="4 6" id="KW-1133">Transmembrane helix</keyword>
<dbReference type="PANTHER" id="PTHR30093">
    <property type="entry name" value="GENERAL SECRETION PATHWAY PROTEIN G"/>
    <property type="match status" value="1"/>
</dbReference>
<evidence type="ECO:0000256" key="5">
    <source>
        <dbReference type="ARBA" id="ARBA00023136"/>
    </source>
</evidence>
<dbReference type="InterPro" id="IPR045584">
    <property type="entry name" value="Pilin-like"/>
</dbReference>
<evidence type="ECO:0000256" key="4">
    <source>
        <dbReference type="ARBA" id="ARBA00022989"/>
    </source>
</evidence>
<keyword evidence="2" id="KW-0488">Methylation</keyword>
<evidence type="ECO:0000256" key="2">
    <source>
        <dbReference type="ARBA" id="ARBA00022481"/>
    </source>
</evidence>
<dbReference type="EMBL" id="JAMPLM010000005">
    <property type="protein sequence ID" value="MEP1058445.1"/>
    <property type="molecule type" value="Genomic_DNA"/>
</dbReference>
<keyword evidence="3 6" id="KW-0812">Transmembrane</keyword>
<dbReference type="Pfam" id="PF07963">
    <property type="entry name" value="N_methyl"/>
    <property type="match status" value="1"/>
</dbReference>
<dbReference type="RefSeq" id="WP_190447689.1">
    <property type="nucleotide sequence ID" value="NZ_JAMPLM010000005.1"/>
</dbReference>
<proteinExistence type="predicted"/>
<feature type="transmembrane region" description="Helical" evidence="6">
    <location>
        <begin position="21"/>
        <end position="46"/>
    </location>
</feature>
<keyword evidence="5 6" id="KW-0472">Membrane</keyword>
<protein>
    <submittedName>
        <fullName evidence="7">Type IV pilin-like G/H family protein</fullName>
    </submittedName>
</protein>
<gene>
    <name evidence="7" type="ORF">NDI38_08340</name>
</gene>
<comment type="caution">
    <text evidence="7">The sequence shown here is derived from an EMBL/GenBank/DDBJ whole genome shotgun (WGS) entry which is preliminary data.</text>
</comment>
<dbReference type="PRINTS" id="PR00813">
    <property type="entry name" value="BCTERIALGSPG"/>
</dbReference>
<evidence type="ECO:0000256" key="3">
    <source>
        <dbReference type="ARBA" id="ARBA00022692"/>
    </source>
</evidence>
<comment type="subcellular location">
    <subcellularLocation>
        <location evidence="1">Membrane</location>
        <topology evidence="1">Single-pass membrane protein</topology>
    </subcellularLocation>
</comment>
<dbReference type="PANTHER" id="PTHR30093:SF44">
    <property type="entry name" value="TYPE II SECRETION SYSTEM CORE PROTEIN G"/>
    <property type="match status" value="1"/>
</dbReference>
<dbReference type="Pfam" id="PF16734">
    <property type="entry name" value="Pilin_GH"/>
    <property type="match status" value="1"/>
</dbReference>
<organism evidence="7 8">
    <name type="scientific">Stenomitos frigidus AS-A4</name>
    <dbReference type="NCBI Taxonomy" id="2933935"/>
    <lineage>
        <taxon>Bacteria</taxon>
        <taxon>Bacillati</taxon>
        <taxon>Cyanobacteriota</taxon>
        <taxon>Cyanophyceae</taxon>
        <taxon>Leptolyngbyales</taxon>
        <taxon>Leptolyngbyaceae</taxon>
        <taxon>Stenomitos</taxon>
    </lineage>
</organism>
<dbReference type="Gene3D" id="3.30.700.10">
    <property type="entry name" value="Glycoprotein, Type 4 Pilin"/>
    <property type="match status" value="1"/>
</dbReference>
<evidence type="ECO:0000256" key="6">
    <source>
        <dbReference type="SAM" id="Phobius"/>
    </source>
</evidence>
<name>A0ABV0KGY0_9CYAN</name>
<keyword evidence="8" id="KW-1185">Reference proteome</keyword>
<evidence type="ECO:0000256" key="1">
    <source>
        <dbReference type="ARBA" id="ARBA00004167"/>
    </source>
</evidence>
<evidence type="ECO:0000313" key="8">
    <source>
        <dbReference type="Proteomes" id="UP001476950"/>
    </source>
</evidence>
<dbReference type="NCBIfam" id="TIGR02532">
    <property type="entry name" value="IV_pilin_GFxxxE"/>
    <property type="match status" value="1"/>
</dbReference>
<dbReference type="InterPro" id="IPR012902">
    <property type="entry name" value="N_methyl_site"/>
</dbReference>
<reference evidence="7 8" key="1">
    <citation type="submission" date="2022-04" db="EMBL/GenBank/DDBJ databases">
        <title>Positive selection, recombination, and allopatry shape intraspecific diversity of widespread and dominant cyanobacteria.</title>
        <authorList>
            <person name="Wei J."/>
            <person name="Shu W."/>
            <person name="Hu C."/>
        </authorList>
    </citation>
    <scope>NUCLEOTIDE SEQUENCE [LARGE SCALE GENOMIC DNA]</scope>
    <source>
        <strain evidence="7 8">AS-A4</strain>
    </source>
</reference>
<dbReference type="SUPFAM" id="SSF54523">
    <property type="entry name" value="Pili subunits"/>
    <property type="match status" value="1"/>
</dbReference>
<dbReference type="Proteomes" id="UP001476950">
    <property type="component" value="Unassembled WGS sequence"/>
</dbReference>
<dbReference type="InterPro" id="IPR031975">
    <property type="entry name" value="Pilin_GH"/>
</dbReference>
<accession>A0ABV0KGY0</accession>